<sequence length="199" mass="23094">MIAEGKDFGPFDFLAEKDADFSARFMEELFVEKGISLYRPPEKITPIYQIKSGLVKIGGYSEDGREVCYDVLKEGEFFGNLRYLDGQFSEFAKVLTPVYLRKFDSDYFKYLIVHEPEVSDWFNKQVVKRWCRAEERLFAIRSLSPEERVNRICKYYSQEIVIGQGRKVKAIQVISIQDIADLTGLTRQTASKILKSIQL</sequence>
<dbReference type="Gene3D" id="2.60.120.10">
    <property type="entry name" value="Jelly Rolls"/>
    <property type="match status" value="1"/>
</dbReference>
<name>A0A1I5IIN3_9BACT</name>
<dbReference type="AlphaFoldDB" id="A0A1I5IIN3"/>
<dbReference type="InterPro" id="IPR018490">
    <property type="entry name" value="cNMP-bd_dom_sf"/>
</dbReference>
<dbReference type="CDD" id="cd00038">
    <property type="entry name" value="CAP_ED"/>
    <property type="match status" value="1"/>
</dbReference>
<evidence type="ECO:0000313" key="2">
    <source>
        <dbReference type="EMBL" id="SFO60463.1"/>
    </source>
</evidence>
<dbReference type="InterPro" id="IPR000595">
    <property type="entry name" value="cNMP-bd_dom"/>
</dbReference>
<dbReference type="Proteomes" id="UP000199564">
    <property type="component" value="Unassembled WGS sequence"/>
</dbReference>
<gene>
    <name evidence="2" type="ORF">SAMN04488519_10919</name>
</gene>
<evidence type="ECO:0000313" key="3">
    <source>
        <dbReference type="Proteomes" id="UP000199564"/>
    </source>
</evidence>
<dbReference type="InterPro" id="IPR014710">
    <property type="entry name" value="RmlC-like_jellyroll"/>
</dbReference>
<dbReference type="SUPFAM" id="SSF51206">
    <property type="entry name" value="cAMP-binding domain-like"/>
    <property type="match status" value="1"/>
</dbReference>
<dbReference type="Pfam" id="PF00027">
    <property type="entry name" value="cNMP_binding"/>
    <property type="match status" value="1"/>
</dbReference>
<dbReference type="EMBL" id="FOVW01000009">
    <property type="protein sequence ID" value="SFO60463.1"/>
    <property type="molecule type" value="Genomic_DNA"/>
</dbReference>
<keyword evidence="2" id="KW-0808">Transferase</keyword>
<reference evidence="3" key="1">
    <citation type="submission" date="2016-10" db="EMBL/GenBank/DDBJ databases">
        <authorList>
            <person name="Varghese N."/>
            <person name="Submissions S."/>
        </authorList>
    </citation>
    <scope>NUCLEOTIDE SEQUENCE [LARGE SCALE GENOMIC DNA]</scope>
    <source>
        <strain evidence="3">DSM 15282</strain>
    </source>
</reference>
<evidence type="ECO:0000259" key="1">
    <source>
        <dbReference type="PROSITE" id="PS50042"/>
    </source>
</evidence>
<accession>A0A1I5IIN3</accession>
<dbReference type="PROSITE" id="PS50042">
    <property type="entry name" value="CNMP_BINDING_3"/>
    <property type="match status" value="1"/>
</dbReference>
<protein>
    <submittedName>
        <fullName evidence="2">cAMP-binding domain of CRP or a regulatory subunit of cAMP-dependent protein kinases</fullName>
    </submittedName>
</protein>
<feature type="domain" description="Cyclic nucleotide-binding" evidence="1">
    <location>
        <begin position="30"/>
        <end position="129"/>
    </location>
</feature>
<dbReference type="RefSeq" id="WP_091655014.1">
    <property type="nucleotide sequence ID" value="NZ_FOVW01000009.1"/>
</dbReference>
<dbReference type="GO" id="GO:0016301">
    <property type="term" value="F:kinase activity"/>
    <property type="evidence" value="ECO:0007669"/>
    <property type="project" value="UniProtKB-KW"/>
</dbReference>
<dbReference type="STRING" id="226506.SAMN04488519_10919"/>
<keyword evidence="3" id="KW-1185">Reference proteome</keyword>
<organism evidence="2 3">
    <name type="scientific">Algoriphagus ornithinivorans</name>
    <dbReference type="NCBI Taxonomy" id="226506"/>
    <lineage>
        <taxon>Bacteria</taxon>
        <taxon>Pseudomonadati</taxon>
        <taxon>Bacteroidota</taxon>
        <taxon>Cytophagia</taxon>
        <taxon>Cytophagales</taxon>
        <taxon>Cyclobacteriaceae</taxon>
        <taxon>Algoriphagus</taxon>
    </lineage>
</organism>
<proteinExistence type="predicted"/>
<keyword evidence="2" id="KW-0418">Kinase</keyword>